<keyword evidence="2" id="KW-1185">Reference proteome</keyword>
<organism evidence="1 2">
    <name type="scientific">Flavobacterium aquaticum</name>
    <dbReference type="NCBI Taxonomy" id="1236486"/>
    <lineage>
        <taxon>Bacteria</taxon>
        <taxon>Pseudomonadati</taxon>
        <taxon>Bacteroidota</taxon>
        <taxon>Flavobacteriia</taxon>
        <taxon>Flavobacteriales</taxon>
        <taxon>Flavobacteriaceae</taxon>
        <taxon>Flavobacterium</taxon>
    </lineage>
</organism>
<accession>A0A327YUN2</accession>
<dbReference type="AlphaFoldDB" id="A0A327YUN2"/>
<reference evidence="1 2" key="1">
    <citation type="submission" date="2018-06" db="EMBL/GenBank/DDBJ databases">
        <title>Genomic Encyclopedia of Type Strains, Phase III (KMG-III): the genomes of soil and plant-associated and newly described type strains.</title>
        <authorList>
            <person name="Whitman W."/>
        </authorList>
    </citation>
    <scope>NUCLEOTIDE SEQUENCE [LARGE SCALE GENOMIC DNA]</scope>
    <source>
        <strain evidence="1 2">CGMCC 1.12398</strain>
    </source>
</reference>
<gene>
    <name evidence="1" type="ORF">B0I03_102114</name>
</gene>
<dbReference type="EMBL" id="QLMI01000002">
    <property type="protein sequence ID" value="RAK24261.1"/>
    <property type="molecule type" value="Genomic_DNA"/>
</dbReference>
<evidence type="ECO:0000313" key="1">
    <source>
        <dbReference type="EMBL" id="RAK24261.1"/>
    </source>
</evidence>
<protein>
    <submittedName>
        <fullName evidence="1">Uncharacterized protein</fullName>
    </submittedName>
</protein>
<comment type="caution">
    <text evidence="1">The sequence shown here is derived from an EMBL/GenBank/DDBJ whole genome shotgun (WGS) entry which is preliminary data.</text>
</comment>
<dbReference type="Proteomes" id="UP000249620">
    <property type="component" value="Unassembled WGS sequence"/>
</dbReference>
<proteinExistence type="predicted"/>
<name>A0A327YUN2_9FLAO</name>
<sequence>MGIPELKEIIKLKLENADERVLRIVDSVLNEYSKETIAFDSKGYALNLEEYHLKVEEGFEDIKNNKTFSNDEMASKIQQLKKQ</sequence>
<evidence type="ECO:0000313" key="2">
    <source>
        <dbReference type="Proteomes" id="UP000249620"/>
    </source>
</evidence>